<reference evidence="2" key="1">
    <citation type="journal article" date="2018" name="DNA Res.">
        <title>Multiple hybrid de novo genome assembly of finger millet, an orphan allotetraploid crop.</title>
        <authorList>
            <person name="Hatakeyama M."/>
            <person name="Aluri S."/>
            <person name="Balachadran M.T."/>
            <person name="Sivarajan S.R."/>
            <person name="Patrignani A."/>
            <person name="Gruter S."/>
            <person name="Poveda L."/>
            <person name="Shimizu-Inatsugi R."/>
            <person name="Baeten J."/>
            <person name="Francoijs K.J."/>
            <person name="Nataraja K.N."/>
            <person name="Reddy Y.A.N."/>
            <person name="Phadnis S."/>
            <person name="Ravikumar R.L."/>
            <person name="Schlapbach R."/>
            <person name="Sreeman S.M."/>
            <person name="Shimizu K.K."/>
        </authorList>
    </citation>
    <scope>NUCLEOTIDE SEQUENCE</scope>
</reference>
<sequence>MRRGGARRRRRRPRSGCACSWARRRWRPSSSRARVPGPRRRHRQGARARVPGVQVQGRADDDPLYPGDRRNLNHLPHISIHGEPWTRFRGSVQRSSGPIRSTQRIGRAPHRRCKLIGRRFFDSPSPQLRVSPPSLPRFT</sequence>
<comment type="caution">
    <text evidence="2">The sequence shown here is derived from an EMBL/GenBank/DDBJ whole genome shotgun (WGS) entry which is preliminary data.</text>
</comment>
<feature type="compositionally biased region" description="Basic residues" evidence="1">
    <location>
        <begin position="37"/>
        <end position="46"/>
    </location>
</feature>
<proteinExistence type="predicted"/>
<evidence type="ECO:0000313" key="2">
    <source>
        <dbReference type="EMBL" id="GJN32949.1"/>
    </source>
</evidence>
<organism evidence="2 3">
    <name type="scientific">Eleusine coracana subsp. coracana</name>
    <dbReference type="NCBI Taxonomy" id="191504"/>
    <lineage>
        <taxon>Eukaryota</taxon>
        <taxon>Viridiplantae</taxon>
        <taxon>Streptophyta</taxon>
        <taxon>Embryophyta</taxon>
        <taxon>Tracheophyta</taxon>
        <taxon>Spermatophyta</taxon>
        <taxon>Magnoliopsida</taxon>
        <taxon>Liliopsida</taxon>
        <taxon>Poales</taxon>
        <taxon>Poaceae</taxon>
        <taxon>PACMAD clade</taxon>
        <taxon>Chloridoideae</taxon>
        <taxon>Cynodonteae</taxon>
        <taxon>Eleusininae</taxon>
        <taxon>Eleusine</taxon>
    </lineage>
</organism>
<gene>
    <name evidence="2" type="primary">gb21496</name>
    <name evidence="2" type="ORF">PR202_gb21496</name>
</gene>
<name>A0AAV5FB97_ELECO</name>
<protein>
    <submittedName>
        <fullName evidence="2">Uncharacterized protein</fullName>
    </submittedName>
</protein>
<reference evidence="2" key="2">
    <citation type="submission" date="2021-12" db="EMBL/GenBank/DDBJ databases">
        <title>Resequencing data analysis of finger millet.</title>
        <authorList>
            <person name="Hatakeyama M."/>
            <person name="Aluri S."/>
            <person name="Balachadran M.T."/>
            <person name="Sivarajan S.R."/>
            <person name="Poveda L."/>
            <person name="Shimizu-Inatsugi R."/>
            <person name="Schlapbach R."/>
            <person name="Sreeman S.M."/>
            <person name="Shimizu K.K."/>
        </authorList>
    </citation>
    <scope>NUCLEOTIDE SEQUENCE</scope>
</reference>
<feature type="compositionally biased region" description="Polar residues" evidence="1">
    <location>
        <begin position="92"/>
        <end position="104"/>
    </location>
</feature>
<feature type="region of interest" description="Disordered" evidence="1">
    <location>
        <begin position="26"/>
        <end position="108"/>
    </location>
</feature>
<evidence type="ECO:0000313" key="3">
    <source>
        <dbReference type="Proteomes" id="UP001054889"/>
    </source>
</evidence>
<keyword evidence="3" id="KW-1185">Reference proteome</keyword>
<dbReference type="EMBL" id="BQKI01000084">
    <property type="protein sequence ID" value="GJN32949.1"/>
    <property type="molecule type" value="Genomic_DNA"/>
</dbReference>
<accession>A0AAV5FB97</accession>
<dbReference type="Proteomes" id="UP001054889">
    <property type="component" value="Unassembled WGS sequence"/>
</dbReference>
<dbReference type="AlphaFoldDB" id="A0AAV5FB97"/>
<evidence type="ECO:0000256" key="1">
    <source>
        <dbReference type="SAM" id="MobiDB-lite"/>
    </source>
</evidence>